<dbReference type="SUPFAM" id="SSF56601">
    <property type="entry name" value="beta-lactamase/transpeptidase-like"/>
    <property type="match status" value="1"/>
</dbReference>
<protein>
    <submittedName>
        <fullName evidence="2">Beta-lactamase family protein</fullName>
    </submittedName>
</protein>
<organism evidence="2 3">
    <name type="scientific">Dyadobacter chenhuakuii</name>
    <dbReference type="NCBI Taxonomy" id="2909339"/>
    <lineage>
        <taxon>Bacteria</taxon>
        <taxon>Pseudomonadati</taxon>
        <taxon>Bacteroidota</taxon>
        <taxon>Cytophagia</taxon>
        <taxon>Cytophagales</taxon>
        <taxon>Spirosomataceae</taxon>
        <taxon>Dyadobacter</taxon>
    </lineage>
</organism>
<proteinExistence type="predicted"/>
<name>A0ABY5EB95_9BACT</name>
<gene>
    <name evidence="2" type="ORF">NFI80_25205</name>
</gene>
<dbReference type="InterPro" id="IPR050491">
    <property type="entry name" value="AmpC-like"/>
</dbReference>
<dbReference type="PANTHER" id="PTHR46825:SF9">
    <property type="entry name" value="BETA-LACTAMASE-RELATED DOMAIN-CONTAINING PROTEIN"/>
    <property type="match status" value="1"/>
</dbReference>
<dbReference type="RefSeq" id="WP_254414217.1">
    <property type="nucleotide sequence ID" value="NZ_CP099631.1"/>
</dbReference>
<dbReference type="PANTHER" id="PTHR46825">
    <property type="entry name" value="D-ALANYL-D-ALANINE-CARBOXYPEPTIDASE/ENDOPEPTIDASE AMPH"/>
    <property type="match status" value="1"/>
</dbReference>
<reference evidence="2" key="1">
    <citation type="submission" date="2022-06" db="EMBL/GenBank/DDBJ databases">
        <title>Novel species in genus Dyadobacter.</title>
        <authorList>
            <person name="Ma C."/>
        </authorList>
    </citation>
    <scope>NUCLEOTIDE SEQUENCE</scope>
    <source>
        <strain evidence="2">CY22</strain>
        <plasmid evidence="2">unnamed</plasmid>
    </source>
</reference>
<dbReference type="InterPro" id="IPR012338">
    <property type="entry name" value="Beta-lactam/transpept-like"/>
</dbReference>
<accession>A0ABY5EB95</accession>
<evidence type="ECO:0000313" key="2">
    <source>
        <dbReference type="EMBL" id="UTM21775.1"/>
    </source>
</evidence>
<evidence type="ECO:0000313" key="3">
    <source>
        <dbReference type="Proteomes" id="UP001055420"/>
    </source>
</evidence>
<feature type="domain" description="Beta-lactamase-related" evidence="1">
    <location>
        <begin position="38"/>
        <end position="350"/>
    </location>
</feature>
<keyword evidence="2" id="KW-0614">Plasmid</keyword>
<dbReference type="Gene3D" id="3.40.710.10">
    <property type="entry name" value="DD-peptidase/beta-lactamase superfamily"/>
    <property type="match status" value="1"/>
</dbReference>
<dbReference type="Proteomes" id="UP001055420">
    <property type="component" value="Plasmid unnamed"/>
</dbReference>
<evidence type="ECO:0000259" key="1">
    <source>
        <dbReference type="Pfam" id="PF00144"/>
    </source>
</evidence>
<sequence>MFSSKNNLFLTIIFCSLTTFCTAQIKSLNGKEILPTAIDAFLKKEMAAGSIPGLSIAIINNGKVVYSREMGLADIEQQTKVTPQTLFEAASLTKSVFAYYVLRQVEKGLIALDTPLYKYMPYPDIAYDERYKLITARMALSHTTGFPNWRDDVVPDSLSTKVKKGSLYLNFRPGTQVSYSGEGFQYLAKTIAHLLNTNLRGLGEIMNKEVCTSLGMTNSTLIRNNYVNQFKASGYLRNDDGSNWKGDFETFDELNAAASLRSNAPEFAKFMIALINNKGLKKQSMNEMFKDQAYDNPPSHTAAKGLGVFIHHTSAGDRISHNGNNQIFNADYIMYPDKKSGFVIFINNNMEEHIMQHLEYFFKHGQEYPVKDADIPIDVNSYVGEYRSSDPTTPNFVLLTEKGKLFVYVKNNSQRKYELHPAAKDDFFLNEVIAKLVFIRDKNGMIIGFEKEQQSFYNEKFRKID</sequence>
<keyword evidence="3" id="KW-1185">Reference proteome</keyword>
<dbReference type="EMBL" id="CP099631">
    <property type="protein sequence ID" value="UTM21775.1"/>
    <property type="molecule type" value="Genomic_DNA"/>
</dbReference>
<geneLocation type="plasmid" evidence="2 3">
    <name>unnamed</name>
</geneLocation>
<dbReference type="Pfam" id="PF00144">
    <property type="entry name" value="Beta-lactamase"/>
    <property type="match status" value="1"/>
</dbReference>
<dbReference type="InterPro" id="IPR001466">
    <property type="entry name" value="Beta-lactam-related"/>
</dbReference>